<feature type="binding site" evidence="4">
    <location>
        <position position="447"/>
    </location>
    <ligand>
        <name>Zn(2+)</name>
        <dbReference type="ChEBI" id="CHEBI:29105"/>
        <note>catalytic</note>
    </ligand>
</feature>
<evidence type="ECO:0000313" key="11">
    <source>
        <dbReference type="Proteomes" id="UP001049176"/>
    </source>
</evidence>
<dbReference type="InterPro" id="IPR051489">
    <property type="entry name" value="ADAM_Metalloproteinase"/>
</dbReference>
<comment type="caution">
    <text evidence="4">Lacks conserved residue(s) required for the propagation of feature annotation.</text>
</comment>
<keyword evidence="6" id="KW-0472">Membrane</keyword>
<keyword evidence="11" id="KW-1185">Reference proteome</keyword>
<evidence type="ECO:0000256" key="5">
    <source>
        <dbReference type="SAM" id="MobiDB-lite"/>
    </source>
</evidence>
<feature type="transmembrane region" description="Helical" evidence="6">
    <location>
        <begin position="719"/>
        <end position="739"/>
    </location>
</feature>
<dbReference type="EMBL" id="CM032184">
    <property type="protein sequence ID" value="KAG7093935.1"/>
    <property type="molecule type" value="Genomic_DNA"/>
</dbReference>
<dbReference type="KEGG" id="more:E1B28_007569"/>
<keyword evidence="4" id="KW-0479">Metal-binding</keyword>
<organism evidence="10 11">
    <name type="scientific">Marasmius oreades</name>
    <name type="common">fairy-ring Marasmius</name>
    <dbReference type="NCBI Taxonomy" id="181124"/>
    <lineage>
        <taxon>Eukaryota</taxon>
        <taxon>Fungi</taxon>
        <taxon>Dikarya</taxon>
        <taxon>Basidiomycota</taxon>
        <taxon>Agaricomycotina</taxon>
        <taxon>Agaricomycetes</taxon>
        <taxon>Agaricomycetidae</taxon>
        <taxon>Agaricales</taxon>
        <taxon>Marasmiineae</taxon>
        <taxon>Marasmiaceae</taxon>
        <taxon>Marasmius</taxon>
    </lineage>
</organism>
<dbReference type="Gene3D" id="3.40.390.10">
    <property type="entry name" value="Collagenase (Catalytic Domain)"/>
    <property type="match status" value="1"/>
</dbReference>
<feature type="signal peptide" evidence="7">
    <location>
        <begin position="1"/>
        <end position="21"/>
    </location>
</feature>
<dbReference type="Gene3D" id="4.10.70.10">
    <property type="entry name" value="Disintegrin domain"/>
    <property type="match status" value="1"/>
</dbReference>
<feature type="chain" id="PRO_5040131334" description="Disintegrin and metalloproteinase domain-containing protein B" evidence="7">
    <location>
        <begin position="22"/>
        <end position="791"/>
    </location>
</feature>
<dbReference type="SMART" id="SM00050">
    <property type="entry name" value="DISIN"/>
    <property type="match status" value="1"/>
</dbReference>
<dbReference type="PANTHER" id="PTHR45702:SF2">
    <property type="entry name" value="KUZBANIAN, ISOFORM A"/>
    <property type="match status" value="1"/>
</dbReference>
<evidence type="ECO:0000256" key="3">
    <source>
        <dbReference type="ARBA" id="ARBA00074021"/>
    </source>
</evidence>
<dbReference type="GO" id="GO:0046872">
    <property type="term" value="F:metal ion binding"/>
    <property type="evidence" value="ECO:0007669"/>
    <property type="project" value="UniProtKB-KW"/>
</dbReference>
<dbReference type="InterPro" id="IPR001590">
    <property type="entry name" value="Peptidase_M12B"/>
</dbReference>
<dbReference type="InterPro" id="IPR001762">
    <property type="entry name" value="Disintegrin_dom"/>
</dbReference>
<comment type="caution">
    <text evidence="10">The sequence shown here is derived from an EMBL/GenBank/DDBJ whole genome shotgun (WGS) entry which is preliminary data.</text>
</comment>
<dbReference type="Pfam" id="PF00200">
    <property type="entry name" value="Disintegrin"/>
    <property type="match status" value="1"/>
</dbReference>
<keyword evidence="6" id="KW-1133">Transmembrane helix</keyword>
<evidence type="ECO:0000259" key="8">
    <source>
        <dbReference type="PROSITE" id="PS50214"/>
    </source>
</evidence>
<dbReference type="FunFam" id="4.10.70.10:FF:000003">
    <property type="entry name" value="Disintegrin and metalloproteinase domain-containing protein 17"/>
    <property type="match status" value="1"/>
</dbReference>
<dbReference type="InterPro" id="IPR024079">
    <property type="entry name" value="MetalloPept_cat_dom_sf"/>
</dbReference>
<dbReference type="Pfam" id="PF01562">
    <property type="entry name" value="Pep_M12B_propep"/>
    <property type="match status" value="1"/>
</dbReference>
<evidence type="ECO:0000313" key="10">
    <source>
        <dbReference type="EMBL" id="KAG7093935.1"/>
    </source>
</evidence>
<dbReference type="RefSeq" id="XP_043010405.1">
    <property type="nucleotide sequence ID" value="XM_043152319.1"/>
</dbReference>
<dbReference type="OrthoDB" id="5951731at2759"/>
<feature type="active site" evidence="4">
    <location>
        <position position="444"/>
    </location>
</feature>
<dbReference type="Pfam" id="PF13574">
    <property type="entry name" value="Reprolysin_2"/>
    <property type="match status" value="1"/>
</dbReference>
<dbReference type="GeneID" id="66076645"/>
<evidence type="ECO:0000256" key="2">
    <source>
        <dbReference type="ARBA" id="ARBA00056552"/>
    </source>
</evidence>
<feature type="binding site" evidence="4">
    <location>
        <position position="443"/>
    </location>
    <ligand>
        <name>Zn(2+)</name>
        <dbReference type="ChEBI" id="CHEBI:29105"/>
        <note>catalytic</note>
    </ligand>
</feature>
<dbReference type="InterPro" id="IPR036436">
    <property type="entry name" value="Disintegrin_dom_sf"/>
</dbReference>
<comment type="function">
    <text evidence="2">Probable zinc protease.</text>
</comment>
<dbReference type="AlphaFoldDB" id="A0A9P7UU60"/>
<dbReference type="Proteomes" id="UP001049176">
    <property type="component" value="Chromosome 4"/>
</dbReference>
<proteinExistence type="predicted"/>
<dbReference type="PANTHER" id="PTHR45702">
    <property type="entry name" value="ADAM10/ADAM17 METALLOPEPTIDASE FAMILY MEMBER"/>
    <property type="match status" value="1"/>
</dbReference>
<feature type="binding site" evidence="4">
    <location>
        <position position="453"/>
    </location>
    <ligand>
        <name>Zn(2+)</name>
        <dbReference type="ChEBI" id="CHEBI:29105"/>
        <note>catalytic</note>
    </ligand>
</feature>
<accession>A0A9P7UU60</accession>
<dbReference type="SUPFAM" id="SSF57552">
    <property type="entry name" value="Blood coagulation inhibitor (disintegrin)"/>
    <property type="match status" value="1"/>
</dbReference>
<feature type="region of interest" description="Disordered" evidence="5">
    <location>
        <begin position="769"/>
        <end position="791"/>
    </location>
</feature>
<sequence length="791" mass="85988">MFFPFSLYLLLLVSLAAPSEASSTAPRPLKRLAHPVTHHVDIFPRVSTSNDKRNLDSASTPLRYDDSFRLILSAFDQTFHLHLSPNNHLVHPAARITYHHRDPATGETTTNSVPLLRESVKAYQGYVIPSQHTEGRRLEDMAGVREGWSSYPELGWARIMVHKHDPIVYEGAFSVNGVIHHVTTKENYYRVKRPTDPEAQNLDDLLVIWRDSDIMSDEEHYNFTGQPLRSSSPRSCGHDRLDYNVNPMLNGALRRPHDPSLWPHLWPRDDIAGNGVGTNFVDQIGQTAGCPTSQRIVYMGVAADCAYVSKYGTAESATSTILSDWNSASSLYKSTFNISLGIVELSVQQPTCPSQGSSSTPWNVNCDTDIEQRLSLFSSWRGSKGDDGIGLWHLMSGCPTGQEVGIAWMATLCKRTASTSNGQSVSGTGVSTIGLTEWQVVAHEIGHNFGAIHDCTDGCTQGANSCCPLSRDSCDTQSKYVMSPVTREGEFTFSPCSIGNICSLMSGQTAGGKTDISCLADANSPQRPLISLKMCGNGIVEDGEDCDPGTGKTSPCCNSSTCKFINNAKCDPQSSTCCTDQCGFASKDTVCRPSKDSKCDVEEKCTGTSGTCPSDVMKPNGESCGGDGLKCASGICTSVALQCQQVGASLGLQQACPQSQNSCELTCQNPNSSNSCVRLSSLMIDGSPCGLAGTCQNGQCKSGNWLDAAKQWYRENLQISIPVTIAVALLILALFYYCFNAFSRRRRAQKSLRTVVIPPPQMSPVYHHRLSSRASQLQDGMRPPGRLSRRM</sequence>
<evidence type="ECO:0000256" key="6">
    <source>
        <dbReference type="SAM" id="Phobius"/>
    </source>
</evidence>
<keyword evidence="6" id="KW-0812">Transmembrane</keyword>
<reference evidence="10" key="1">
    <citation type="journal article" date="2021" name="Genome Biol. Evol.">
        <title>The assembled and annotated genome of the fairy-ring fungus Marasmius oreades.</title>
        <authorList>
            <person name="Hiltunen M."/>
            <person name="Ament-Velasquez S.L."/>
            <person name="Johannesson H."/>
        </authorList>
    </citation>
    <scope>NUCLEOTIDE SEQUENCE</scope>
    <source>
        <strain evidence="10">03SP1</strain>
    </source>
</reference>
<dbReference type="GO" id="GO:0004222">
    <property type="term" value="F:metalloendopeptidase activity"/>
    <property type="evidence" value="ECO:0007669"/>
    <property type="project" value="InterPro"/>
</dbReference>
<evidence type="ECO:0000259" key="9">
    <source>
        <dbReference type="PROSITE" id="PS50215"/>
    </source>
</evidence>
<evidence type="ECO:0000256" key="1">
    <source>
        <dbReference type="ARBA" id="ARBA00023157"/>
    </source>
</evidence>
<dbReference type="InterPro" id="IPR002870">
    <property type="entry name" value="Peptidase_M12B_N"/>
</dbReference>
<keyword evidence="7" id="KW-0732">Signal</keyword>
<dbReference type="GO" id="GO:0006509">
    <property type="term" value="P:membrane protein ectodomain proteolysis"/>
    <property type="evidence" value="ECO:0007669"/>
    <property type="project" value="TreeGrafter"/>
</dbReference>
<dbReference type="PROSITE" id="PS50214">
    <property type="entry name" value="DISINTEGRIN_2"/>
    <property type="match status" value="1"/>
</dbReference>
<dbReference type="PROSITE" id="PS50215">
    <property type="entry name" value="ADAM_MEPRO"/>
    <property type="match status" value="1"/>
</dbReference>
<dbReference type="SUPFAM" id="SSF55486">
    <property type="entry name" value="Metalloproteases ('zincins'), catalytic domain"/>
    <property type="match status" value="1"/>
</dbReference>
<dbReference type="GO" id="GO:0005886">
    <property type="term" value="C:plasma membrane"/>
    <property type="evidence" value="ECO:0007669"/>
    <property type="project" value="TreeGrafter"/>
</dbReference>
<feature type="domain" description="Peptidase M12B" evidence="9">
    <location>
        <begin position="295"/>
        <end position="506"/>
    </location>
</feature>
<keyword evidence="1" id="KW-1015">Disulfide bond</keyword>
<evidence type="ECO:0000256" key="4">
    <source>
        <dbReference type="PROSITE-ProRule" id="PRU00276"/>
    </source>
</evidence>
<feature type="domain" description="Disintegrin" evidence="8">
    <location>
        <begin position="532"/>
        <end position="620"/>
    </location>
</feature>
<name>A0A9P7UU60_9AGAR</name>
<evidence type="ECO:0000256" key="7">
    <source>
        <dbReference type="SAM" id="SignalP"/>
    </source>
</evidence>
<gene>
    <name evidence="10" type="ORF">E1B28_007569</name>
</gene>
<keyword evidence="4" id="KW-0862">Zinc</keyword>
<protein>
    <recommendedName>
        <fullName evidence="3">Disintegrin and metalloproteinase domain-containing protein B</fullName>
    </recommendedName>
</protein>